<proteinExistence type="predicted"/>
<dbReference type="AlphaFoldDB" id="E6SEU1"/>
<accession>E6SEU1</accession>
<dbReference type="RefSeq" id="WP_013492014.1">
    <property type="nucleotide sequence ID" value="NC_014830.1"/>
</dbReference>
<keyword evidence="2" id="KW-1185">Reference proteome</keyword>
<dbReference type="STRING" id="710696.Intca_1180"/>
<protein>
    <recommendedName>
        <fullName evidence="3">Coenzyme PQQ synthesis D</fullName>
    </recommendedName>
</protein>
<evidence type="ECO:0008006" key="3">
    <source>
        <dbReference type="Google" id="ProtNLM"/>
    </source>
</evidence>
<dbReference type="Pfam" id="PF05402">
    <property type="entry name" value="PqqD"/>
    <property type="match status" value="1"/>
</dbReference>
<dbReference type="EMBL" id="CP002343">
    <property type="protein sequence ID" value="ADU47698.1"/>
    <property type="molecule type" value="Genomic_DNA"/>
</dbReference>
<evidence type="ECO:0000313" key="1">
    <source>
        <dbReference type="EMBL" id="ADU47698.1"/>
    </source>
</evidence>
<name>E6SEU1_INTC7</name>
<dbReference type="InterPro" id="IPR041881">
    <property type="entry name" value="PqqD_sf"/>
</dbReference>
<dbReference type="OrthoDB" id="4868640at2"/>
<dbReference type="Proteomes" id="UP000008914">
    <property type="component" value="Chromosome"/>
</dbReference>
<gene>
    <name evidence="1" type="ordered locus">Intca_1180</name>
</gene>
<evidence type="ECO:0000313" key="2">
    <source>
        <dbReference type="Proteomes" id="UP000008914"/>
    </source>
</evidence>
<dbReference type="Gene3D" id="1.10.10.1150">
    <property type="entry name" value="Coenzyme PQQ synthesis protein D (PqqD)"/>
    <property type="match status" value="1"/>
</dbReference>
<organism evidence="1 2">
    <name type="scientific">Intrasporangium calvum (strain ATCC 23552 / DSM 43043 / JCM 3097 / NBRC 12989 / NCIMB 10167 / NRRL B-3866 / 7 KIP)</name>
    <dbReference type="NCBI Taxonomy" id="710696"/>
    <lineage>
        <taxon>Bacteria</taxon>
        <taxon>Bacillati</taxon>
        <taxon>Actinomycetota</taxon>
        <taxon>Actinomycetes</taxon>
        <taxon>Micrococcales</taxon>
        <taxon>Intrasporangiaceae</taxon>
        <taxon>Intrasporangium</taxon>
    </lineage>
</organism>
<dbReference type="KEGG" id="ica:Intca_1180"/>
<reference evidence="1 2" key="1">
    <citation type="journal article" date="2010" name="Stand. Genomic Sci.">
        <title>Complete genome sequence of Intrasporangium calvum type strain (7 KIP).</title>
        <authorList>
            <person name="Del Rio T.G."/>
            <person name="Chertkov O."/>
            <person name="Yasawong M."/>
            <person name="Lucas S."/>
            <person name="Deshpande S."/>
            <person name="Cheng J.F."/>
            <person name="Detter C."/>
            <person name="Tapia R."/>
            <person name="Han C."/>
            <person name="Goodwin L."/>
            <person name="Pitluck S."/>
            <person name="Liolios K."/>
            <person name="Ivanova N."/>
            <person name="Mavromatis K."/>
            <person name="Pati A."/>
            <person name="Chen A."/>
            <person name="Palaniappan K."/>
            <person name="Land M."/>
            <person name="Hauser L."/>
            <person name="Chang Y.J."/>
            <person name="Jeffries C.D."/>
            <person name="Rohde M."/>
            <person name="Pukall R."/>
            <person name="Sikorski J."/>
            <person name="Goker M."/>
            <person name="Woyke T."/>
            <person name="Bristow J."/>
            <person name="Eisen J.A."/>
            <person name="Markowitz V."/>
            <person name="Hugenholtz P."/>
            <person name="Kyrpides N.C."/>
            <person name="Klenk H.P."/>
            <person name="Lapidus A."/>
        </authorList>
    </citation>
    <scope>NUCLEOTIDE SEQUENCE [LARGE SCALE GENOMIC DNA]</scope>
    <source>
        <strain evidence="2">ATCC 23552 / DSM 43043 / JCM 3097 / NBRC 12989 / 7 KIP</strain>
    </source>
</reference>
<dbReference type="InterPro" id="IPR008792">
    <property type="entry name" value="PQQD"/>
</dbReference>
<sequence>MSEVVVRAVEAVDELVVDGEGVVLLGDASGGRVVRLSPLGLAVRSLTRDGMPLGALGAHLAAEFGVPEDGDLEGAVRAVVDDLAAQGLVEVEPEGGGA</sequence>
<dbReference type="HOGENOM" id="CLU_2329966_0_0_11"/>